<name>D5EL91_CORAD</name>
<dbReference type="RefSeq" id="WP_013043749.1">
    <property type="nucleotide sequence ID" value="NC_014008.1"/>
</dbReference>
<keyword evidence="1" id="KW-1133">Transmembrane helix</keyword>
<gene>
    <name evidence="2" type="ordered locus">Caka_2009</name>
</gene>
<protein>
    <submittedName>
        <fullName evidence="2">Uncharacterized protein</fullName>
    </submittedName>
</protein>
<keyword evidence="3" id="KW-1185">Reference proteome</keyword>
<dbReference type="AlphaFoldDB" id="D5EL91"/>
<reference evidence="2 3" key="1">
    <citation type="journal article" date="2010" name="Stand. Genomic Sci.">
        <title>Complete genome sequence of Coraliomargarita akajimensis type strain (04OKA010-24).</title>
        <authorList>
            <person name="Mavromatis K."/>
            <person name="Abt B."/>
            <person name="Brambilla E."/>
            <person name="Lapidus A."/>
            <person name="Copeland A."/>
            <person name="Deshpande S."/>
            <person name="Nolan M."/>
            <person name="Lucas S."/>
            <person name="Tice H."/>
            <person name="Cheng J.F."/>
            <person name="Han C."/>
            <person name="Detter J.C."/>
            <person name="Woyke T."/>
            <person name="Goodwin L."/>
            <person name="Pitluck S."/>
            <person name="Held B."/>
            <person name="Brettin T."/>
            <person name="Tapia R."/>
            <person name="Ivanova N."/>
            <person name="Mikhailova N."/>
            <person name="Pati A."/>
            <person name="Liolios K."/>
            <person name="Chen A."/>
            <person name="Palaniappan K."/>
            <person name="Land M."/>
            <person name="Hauser L."/>
            <person name="Chang Y.J."/>
            <person name="Jeffries C.D."/>
            <person name="Rohde M."/>
            <person name="Goker M."/>
            <person name="Bristow J."/>
            <person name="Eisen J.A."/>
            <person name="Markowitz V."/>
            <person name="Hugenholtz P."/>
            <person name="Klenk H.P."/>
            <person name="Kyrpides N.C."/>
        </authorList>
    </citation>
    <scope>NUCLEOTIDE SEQUENCE [LARGE SCALE GENOMIC DNA]</scope>
    <source>
        <strain evidence="3">DSM 45221 / IAM 15411 / JCM 23193 / KCTC 12865</strain>
    </source>
</reference>
<dbReference type="OrthoDB" id="9844558at2"/>
<accession>D5EL91</accession>
<dbReference type="HOGENOM" id="CLU_1080582_0_0_0"/>
<evidence type="ECO:0000313" key="2">
    <source>
        <dbReference type="EMBL" id="ADE55027.1"/>
    </source>
</evidence>
<dbReference type="Proteomes" id="UP000000925">
    <property type="component" value="Chromosome"/>
</dbReference>
<proteinExistence type="predicted"/>
<dbReference type="KEGG" id="caa:Caka_2009"/>
<sequence>MSLSFEDLANSGLPPAHEPSPSVRSHRRLYWTLLIAPLLAYLAWTFWLGPGAVKDSAKLLLADEQSAPSGHVPHTLDNSTEFEASLAYLDDTADTPSYRETPEAASTVKVVEIVSDKGITGTITTVAAPTMEETDKSTLISAEAIEPVVTADERQWTGQILIPDAVKLSRAFISKVRLSRIEVHPNSNGTVRIWIRLQNLTETPLQTKVGCDFRTQRDNSRIRNMNVVDLPAGATIDTHFYSERDAVYAYTVLVKEI</sequence>
<keyword evidence="1" id="KW-0812">Transmembrane</keyword>
<organism evidence="2 3">
    <name type="scientific">Coraliomargarita akajimensis (strain DSM 45221 / IAM 15411 / JCM 23193 / KCTC 12865 / 04OKA010-24)</name>
    <dbReference type="NCBI Taxonomy" id="583355"/>
    <lineage>
        <taxon>Bacteria</taxon>
        <taxon>Pseudomonadati</taxon>
        <taxon>Verrucomicrobiota</taxon>
        <taxon>Opitutia</taxon>
        <taxon>Puniceicoccales</taxon>
        <taxon>Coraliomargaritaceae</taxon>
        <taxon>Coraliomargarita</taxon>
    </lineage>
</organism>
<evidence type="ECO:0000256" key="1">
    <source>
        <dbReference type="SAM" id="Phobius"/>
    </source>
</evidence>
<evidence type="ECO:0000313" key="3">
    <source>
        <dbReference type="Proteomes" id="UP000000925"/>
    </source>
</evidence>
<feature type="transmembrane region" description="Helical" evidence="1">
    <location>
        <begin position="29"/>
        <end position="49"/>
    </location>
</feature>
<keyword evidence="1" id="KW-0472">Membrane</keyword>
<dbReference type="EMBL" id="CP001998">
    <property type="protein sequence ID" value="ADE55027.1"/>
    <property type="molecule type" value="Genomic_DNA"/>
</dbReference>